<accession>A0A6J3CBK8</accession>
<organism evidence="2 3">
    <name type="scientific">Galleria mellonella</name>
    <name type="common">Greater wax moth</name>
    <dbReference type="NCBI Taxonomy" id="7137"/>
    <lineage>
        <taxon>Eukaryota</taxon>
        <taxon>Metazoa</taxon>
        <taxon>Ecdysozoa</taxon>
        <taxon>Arthropoda</taxon>
        <taxon>Hexapoda</taxon>
        <taxon>Insecta</taxon>
        <taxon>Pterygota</taxon>
        <taxon>Neoptera</taxon>
        <taxon>Endopterygota</taxon>
        <taxon>Lepidoptera</taxon>
        <taxon>Glossata</taxon>
        <taxon>Ditrysia</taxon>
        <taxon>Pyraloidea</taxon>
        <taxon>Pyralidae</taxon>
        <taxon>Galleriinae</taxon>
        <taxon>Galleria</taxon>
    </lineage>
</organism>
<dbReference type="AlphaFoldDB" id="A0A6J3CBK8"/>
<protein>
    <submittedName>
        <fullName evidence="3">Uncharacterized protein LOC116413422</fullName>
    </submittedName>
</protein>
<dbReference type="InParanoid" id="A0A6J3CBK8"/>
<dbReference type="GeneID" id="116413422"/>
<feature type="region of interest" description="Disordered" evidence="1">
    <location>
        <begin position="128"/>
        <end position="160"/>
    </location>
</feature>
<dbReference type="KEGG" id="gmw:116413422"/>
<evidence type="ECO:0000256" key="1">
    <source>
        <dbReference type="SAM" id="MobiDB-lite"/>
    </source>
</evidence>
<dbReference type="Proteomes" id="UP001652740">
    <property type="component" value="Unplaced"/>
</dbReference>
<evidence type="ECO:0000313" key="2">
    <source>
        <dbReference type="Proteomes" id="UP001652740"/>
    </source>
</evidence>
<gene>
    <name evidence="3" type="primary">LOC116413422</name>
</gene>
<name>A0A6J3CBK8_GALME</name>
<evidence type="ECO:0000313" key="3">
    <source>
        <dbReference type="RefSeq" id="XP_031768474.2"/>
    </source>
</evidence>
<proteinExistence type="predicted"/>
<reference evidence="3" key="1">
    <citation type="submission" date="2025-08" db="UniProtKB">
        <authorList>
            <consortium name="RefSeq"/>
        </authorList>
    </citation>
    <scope>IDENTIFICATION</scope>
    <source>
        <tissue evidence="3">Whole larvae</tissue>
    </source>
</reference>
<dbReference type="RefSeq" id="XP_031768474.2">
    <property type="nucleotide sequence ID" value="XM_031912614.2"/>
</dbReference>
<feature type="compositionally biased region" description="Basic and acidic residues" evidence="1">
    <location>
        <begin position="135"/>
        <end position="146"/>
    </location>
</feature>
<keyword evidence="2" id="KW-1185">Reference proteome</keyword>
<sequence>MASIFLDTDEILSNSEQWSRLEEEWGQPIDLDMEEELTREDSSILNFGPTAANSCIAIEHLLEEPTEDYNEFVKNFNQFSGQFNNDRKYDLSSMSPLVDVMADEVDSMFESIEILACFDKKQQRRTLYTTRNGQHKSERKESRKDNVNLSTSDVSEELARESNINRRGGNLFIRKSQTITELVKKFSLALYRPAVERKSRRPRHFVNVIEIWKN</sequence>